<gene>
    <name evidence="1" type="primary">fhcC</name>
    <name evidence="1" type="ORF">Pan54_23380</name>
</gene>
<dbReference type="PANTHER" id="PTHR39673">
    <property type="entry name" value="TUNGSTEN FORMYLMETHANOFURAN DEHYDROGENASE, SUBUNIT C (FWDC)"/>
    <property type="match status" value="1"/>
</dbReference>
<dbReference type="GO" id="GO:0046914">
    <property type="term" value="F:transition metal ion binding"/>
    <property type="evidence" value="ECO:0007669"/>
    <property type="project" value="InterPro"/>
</dbReference>
<dbReference type="NCBIfam" id="TIGR03122">
    <property type="entry name" value="one_C_dehyd_C"/>
    <property type="match status" value="1"/>
</dbReference>
<organism evidence="1 2">
    <name type="scientific">Rubinisphaera italica</name>
    <dbReference type="NCBI Taxonomy" id="2527969"/>
    <lineage>
        <taxon>Bacteria</taxon>
        <taxon>Pseudomonadati</taxon>
        <taxon>Planctomycetota</taxon>
        <taxon>Planctomycetia</taxon>
        <taxon>Planctomycetales</taxon>
        <taxon>Planctomycetaceae</taxon>
        <taxon>Rubinisphaera</taxon>
    </lineage>
</organism>
<protein>
    <submittedName>
        <fullName evidence="1">Formyltransferase/hydrolase complex Fhc subunit C</fullName>
    </submittedName>
</protein>
<dbReference type="PANTHER" id="PTHR39673:SF5">
    <property type="entry name" value="TUNGSTEN-CONTAINING FORMYLMETHANOFURAN DEHYDROGENASE 2 SUBUNIT C"/>
    <property type="match status" value="1"/>
</dbReference>
<dbReference type="Proteomes" id="UP000316095">
    <property type="component" value="Unassembled WGS sequence"/>
</dbReference>
<keyword evidence="2" id="KW-1185">Reference proteome</keyword>
<dbReference type="Gene3D" id="2.160.20.60">
    <property type="entry name" value="Glutamate synthase, alpha subunit, C-terminal domain"/>
    <property type="match status" value="1"/>
</dbReference>
<evidence type="ECO:0000313" key="2">
    <source>
        <dbReference type="Proteomes" id="UP000316095"/>
    </source>
</evidence>
<reference evidence="1 2" key="1">
    <citation type="submission" date="2019-02" db="EMBL/GenBank/DDBJ databases">
        <title>Deep-cultivation of Planctomycetes and their phenomic and genomic characterization uncovers novel biology.</title>
        <authorList>
            <person name="Wiegand S."/>
            <person name="Jogler M."/>
            <person name="Boedeker C."/>
            <person name="Pinto D."/>
            <person name="Vollmers J."/>
            <person name="Rivas-Marin E."/>
            <person name="Kohn T."/>
            <person name="Peeters S.H."/>
            <person name="Heuer A."/>
            <person name="Rast P."/>
            <person name="Oberbeckmann S."/>
            <person name="Bunk B."/>
            <person name="Jeske O."/>
            <person name="Meyerdierks A."/>
            <person name="Storesund J.E."/>
            <person name="Kallscheuer N."/>
            <person name="Luecker S."/>
            <person name="Lage O.M."/>
            <person name="Pohl T."/>
            <person name="Merkel B.J."/>
            <person name="Hornburger P."/>
            <person name="Mueller R.-W."/>
            <person name="Bruemmer F."/>
            <person name="Labrenz M."/>
            <person name="Spormann A.M."/>
            <person name="Op Den Camp H."/>
            <person name="Overmann J."/>
            <person name="Amann R."/>
            <person name="Jetten M.S.M."/>
            <person name="Mascher T."/>
            <person name="Medema M.H."/>
            <person name="Devos D.P."/>
            <person name="Kaster A.-K."/>
            <person name="Ovreas L."/>
            <person name="Rohde M."/>
            <person name="Galperin M.Y."/>
            <person name="Jogler C."/>
        </authorList>
    </citation>
    <scope>NUCLEOTIDE SEQUENCE [LARGE SCALE GENOMIC DNA]</scope>
    <source>
        <strain evidence="1 2">Pan54</strain>
    </source>
</reference>
<sequence length="274" mass="29817">MITITPKKNLESFVELPSQLSELLINAEIDQILKIKIRNGRSERTFQELFDLHENTHPTIEAEVLFEGDFSKVHGIGRNWNEGKFHVLGNTGDCLGEQMTGGTLVVEGNTGDCTARGMSGGRLIIQANAGDHLGSFCPGSMKGMTGGEVFVQGSVGQFCGHRMRRGTIIIGESSGSRLGYEMLAGTIVCCGPIPDTVGLNMVRGTILILNPANLSAMSHLEEAVQYEPAVFRLLLKYLNLNKMLPTSIDPTTSHFTRYLGDMTMDKRGEVLIAS</sequence>
<dbReference type="InterPro" id="IPR017550">
    <property type="entry name" value="Formylmethanofuran_DH_suC"/>
</dbReference>
<dbReference type="AlphaFoldDB" id="A0A5C5XIF7"/>
<dbReference type="InterPro" id="IPR036485">
    <property type="entry name" value="Glu_synth_asu_C_sf"/>
</dbReference>
<accession>A0A5C5XIF7</accession>
<name>A0A5C5XIF7_9PLAN</name>
<dbReference type="GO" id="GO:0016787">
    <property type="term" value="F:hydrolase activity"/>
    <property type="evidence" value="ECO:0007669"/>
    <property type="project" value="UniProtKB-KW"/>
</dbReference>
<keyword evidence="1" id="KW-0378">Hydrolase</keyword>
<dbReference type="RefSeq" id="WP_146503566.1">
    <property type="nucleotide sequence ID" value="NZ_SJPG01000001.1"/>
</dbReference>
<dbReference type="GO" id="GO:0015948">
    <property type="term" value="P:methanogenesis"/>
    <property type="evidence" value="ECO:0007669"/>
    <property type="project" value="InterPro"/>
</dbReference>
<evidence type="ECO:0000313" key="1">
    <source>
        <dbReference type="EMBL" id="TWT61602.1"/>
    </source>
</evidence>
<dbReference type="EMBL" id="SJPG01000001">
    <property type="protein sequence ID" value="TWT61602.1"/>
    <property type="molecule type" value="Genomic_DNA"/>
</dbReference>
<proteinExistence type="predicted"/>
<comment type="caution">
    <text evidence="1">The sequence shown here is derived from an EMBL/GenBank/DDBJ whole genome shotgun (WGS) entry which is preliminary data.</text>
</comment>
<dbReference type="SUPFAM" id="SSF69336">
    <property type="entry name" value="Alpha subunit of glutamate synthase, C-terminal domain"/>
    <property type="match status" value="1"/>
</dbReference>
<dbReference type="OrthoDB" id="269067at2"/>
<dbReference type="GO" id="GO:0016740">
    <property type="term" value="F:transferase activity"/>
    <property type="evidence" value="ECO:0007669"/>
    <property type="project" value="UniProtKB-KW"/>
</dbReference>
<keyword evidence="1" id="KW-0808">Transferase</keyword>
<dbReference type="GO" id="GO:0018493">
    <property type="term" value="F:formylmethanofuran dehydrogenase activity"/>
    <property type="evidence" value="ECO:0007669"/>
    <property type="project" value="InterPro"/>
</dbReference>